<reference evidence="3" key="1">
    <citation type="submission" date="2016-06" db="UniProtKB">
        <authorList>
            <consortium name="WormBaseParasite"/>
        </authorList>
    </citation>
    <scope>IDENTIFICATION</scope>
</reference>
<reference evidence="1 2" key="2">
    <citation type="submission" date="2018-11" db="EMBL/GenBank/DDBJ databases">
        <authorList>
            <consortium name="Pathogen Informatics"/>
        </authorList>
    </citation>
    <scope>NUCLEOTIDE SEQUENCE [LARGE SCALE GENOMIC DNA]</scope>
</reference>
<name>A0A183JAY0_9BILA</name>
<protein>
    <submittedName>
        <fullName evidence="1 3">Uncharacterized protein</fullName>
    </submittedName>
</protein>
<proteinExistence type="predicted"/>
<dbReference type="EMBL" id="UZAM01019858">
    <property type="protein sequence ID" value="VDP53522.1"/>
    <property type="molecule type" value="Genomic_DNA"/>
</dbReference>
<evidence type="ECO:0000313" key="2">
    <source>
        <dbReference type="Proteomes" id="UP000270296"/>
    </source>
</evidence>
<keyword evidence="2" id="KW-1185">Reference proteome</keyword>
<evidence type="ECO:0000313" key="3">
    <source>
        <dbReference type="WBParaSite" id="SBAD_0001344301-mRNA-1"/>
    </source>
</evidence>
<dbReference type="AlphaFoldDB" id="A0A183JAY0"/>
<evidence type="ECO:0000313" key="1">
    <source>
        <dbReference type="EMBL" id="VDP53522.1"/>
    </source>
</evidence>
<gene>
    <name evidence="1" type="ORF">SBAD_LOCUS13028</name>
</gene>
<dbReference type="WBParaSite" id="SBAD_0001344301-mRNA-1">
    <property type="protein sequence ID" value="SBAD_0001344301-mRNA-1"/>
    <property type="gene ID" value="SBAD_0001344301"/>
</dbReference>
<sequence length="30" mass="3837">MLFLNRRFSDLQISSISLLQYRLRKRRRIR</sequence>
<organism evidence="3">
    <name type="scientific">Soboliphyme baturini</name>
    <dbReference type="NCBI Taxonomy" id="241478"/>
    <lineage>
        <taxon>Eukaryota</taxon>
        <taxon>Metazoa</taxon>
        <taxon>Ecdysozoa</taxon>
        <taxon>Nematoda</taxon>
        <taxon>Enoplea</taxon>
        <taxon>Dorylaimia</taxon>
        <taxon>Dioctophymatida</taxon>
        <taxon>Dioctophymatoidea</taxon>
        <taxon>Soboliphymatidae</taxon>
        <taxon>Soboliphyme</taxon>
    </lineage>
</organism>
<dbReference type="Proteomes" id="UP000270296">
    <property type="component" value="Unassembled WGS sequence"/>
</dbReference>
<accession>A0A183JAY0</accession>